<feature type="compositionally biased region" description="Pro residues" evidence="1">
    <location>
        <begin position="188"/>
        <end position="198"/>
    </location>
</feature>
<protein>
    <submittedName>
        <fullName evidence="2">Uncharacterized protein</fullName>
    </submittedName>
</protein>
<feature type="compositionally biased region" description="Acidic residues" evidence="1">
    <location>
        <begin position="714"/>
        <end position="724"/>
    </location>
</feature>
<dbReference type="PANTHER" id="PTHR38506:SF1">
    <property type="entry name" value="RIKEN CDNA 4930544D05 GENE"/>
    <property type="match status" value="1"/>
</dbReference>
<dbReference type="InterPro" id="IPR038963">
    <property type="entry name" value="C17orf107"/>
</dbReference>
<feature type="region of interest" description="Disordered" evidence="1">
    <location>
        <begin position="24"/>
        <end position="50"/>
    </location>
</feature>
<feature type="compositionally biased region" description="Gly residues" evidence="1">
    <location>
        <begin position="594"/>
        <end position="606"/>
    </location>
</feature>
<gene>
    <name evidence="2" type="primary">LOC102153605</name>
</gene>
<name>A0A8P0PHP8_CANLF</name>
<accession>A0A8P0PHP8</accession>
<dbReference type="AlphaFoldDB" id="A0A8P0PHP8"/>
<proteinExistence type="predicted"/>
<feature type="compositionally biased region" description="Low complexity" evidence="1">
    <location>
        <begin position="254"/>
        <end position="264"/>
    </location>
</feature>
<feature type="region of interest" description="Disordered" evidence="1">
    <location>
        <begin position="174"/>
        <end position="339"/>
    </location>
</feature>
<dbReference type="PANTHER" id="PTHR38506">
    <property type="entry name" value="RIKEN CDNA 4930544D05 GENE"/>
    <property type="match status" value="1"/>
</dbReference>
<dbReference type="Proteomes" id="UP000002254">
    <property type="component" value="Chromosome 5"/>
</dbReference>
<feature type="compositionally biased region" description="Basic residues" evidence="1">
    <location>
        <begin position="285"/>
        <end position="294"/>
    </location>
</feature>
<evidence type="ECO:0000313" key="2">
    <source>
        <dbReference type="Ensembl" id="ENSCAFP00000068610.1"/>
    </source>
</evidence>
<dbReference type="Pfam" id="PF17688">
    <property type="entry name" value="DUF5536"/>
    <property type="match status" value="2"/>
</dbReference>
<feature type="compositionally biased region" description="Low complexity" evidence="1">
    <location>
        <begin position="199"/>
        <end position="236"/>
    </location>
</feature>
<sequence length="724" mass="75893">MPHAHATPLVRLAKLRFIRGGRAVDKSEVGKGSPYSSPPPHPAPGTGWGSRLHARWVGQLRHLVEVAPKENDAGPHAEQHQGGPEAEVIQGLPHAHPVGHLLGRGGADTKLRVPRSQRLAASRRPPPPRRLPHLDGGLLAPCALGHEVHSLHAAADLGGGGAQALAEGSCWGAEERGREGGECHCGTPLPPAPPPARPRPSAHQSRPRAGASAPRIRARSAAFSGSAPPHGAAGPPRTRAWAAGRPGEPRGVRWSPGGWAAAPAGPGGGAKRARGPAPSGSSPRPRSRPPRRSHVAQPRGHGVCGGRPQRHVEHDDTVHDDDRGNHHDEDEVPAEPAACDLTNDRPRWRVCSSPAGPDARGSVLPLPPATMKGTPSSLETLLWVYHFHSSTEVALQPPLLSSLELAVASAHEYLEQRFQELDSHREPQGPPAPTPTLRLVLREAAASVVSFGATLCEVGLGGCGRRGHGGTGPHTPQPLHPPRQISALWLQQEARRLDGGAGSPGPAPGAGDPGAALSRLAQAAGHRVRQAGAAVGASARLVLQGAWLCLCGRGLRGSSSFLQHRRRPLGLATEGGPVSSGWGHGHRGVRGRGRGVGGWGGGGARGKGLSRPIPNRDTQEASRWRPAAARRTGDPSTHRRPSPAPRSNKAQEGADPPELLPVSPARLPSRAPDSASMFAWPRPRPRALPGLPRDPLPSPAQHRHAQRRLGDFLSDQEQEDGLGE</sequence>
<feature type="compositionally biased region" description="Basic residues" evidence="1">
    <location>
        <begin position="584"/>
        <end position="593"/>
    </location>
</feature>
<reference evidence="2" key="2">
    <citation type="submission" date="2025-08" db="UniProtKB">
        <authorList>
            <consortium name="Ensembl"/>
        </authorList>
    </citation>
    <scope>IDENTIFICATION</scope>
</reference>
<feature type="compositionally biased region" description="Low complexity" evidence="1">
    <location>
        <begin position="114"/>
        <end position="123"/>
    </location>
</feature>
<feature type="region of interest" description="Disordered" evidence="1">
    <location>
        <begin position="572"/>
        <end position="724"/>
    </location>
</feature>
<organism evidence="2 3">
    <name type="scientific">Canis lupus familiaris</name>
    <name type="common">Dog</name>
    <name type="synonym">Canis familiaris</name>
    <dbReference type="NCBI Taxonomy" id="9615"/>
    <lineage>
        <taxon>Eukaryota</taxon>
        <taxon>Metazoa</taxon>
        <taxon>Chordata</taxon>
        <taxon>Craniata</taxon>
        <taxon>Vertebrata</taxon>
        <taxon>Euteleostomi</taxon>
        <taxon>Mammalia</taxon>
        <taxon>Eutheria</taxon>
        <taxon>Laurasiatheria</taxon>
        <taxon>Carnivora</taxon>
        <taxon>Caniformia</taxon>
        <taxon>Canidae</taxon>
        <taxon>Canis</taxon>
    </lineage>
</organism>
<evidence type="ECO:0000313" key="3">
    <source>
        <dbReference type="Proteomes" id="UP000002254"/>
    </source>
</evidence>
<reference evidence="2 3" key="1">
    <citation type="journal article" date="2005" name="Nature">
        <title>Genome sequence, comparative analysis and haplotype structure of the domestic dog.</title>
        <authorList>
            <consortium name="Broad Sequencing Platform"/>
            <person name="Lindblad-Toh K."/>
            <person name="Wade C.M."/>
            <person name="Mikkelsen T.S."/>
            <person name="Karlsson E.K."/>
            <person name="Jaffe D.B."/>
            <person name="Kamal M."/>
            <person name="Clamp M."/>
            <person name="Chang J.L."/>
            <person name="Kulbokas E.J. III"/>
            <person name="Zody M.C."/>
            <person name="Mauceli E."/>
            <person name="Xie X."/>
            <person name="Breen M."/>
            <person name="Wayne R.K."/>
            <person name="Ostrander E.A."/>
            <person name="Ponting C.P."/>
            <person name="Galibert F."/>
            <person name="Smith D.R."/>
            <person name="DeJong P.J."/>
            <person name="Kirkness E."/>
            <person name="Alvarez P."/>
            <person name="Biagi T."/>
            <person name="Brockman W."/>
            <person name="Butler J."/>
            <person name="Chin C.W."/>
            <person name="Cook A."/>
            <person name="Cuff J."/>
            <person name="Daly M.J."/>
            <person name="DeCaprio D."/>
            <person name="Gnerre S."/>
            <person name="Grabherr M."/>
            <person name="Kellis M."/>
            <person name="Kleber M."/>
            <person name="Bardeleben C."/>
            <person name="Goodstadt L."/>
            <person name="Heger A."/>
            <person name="Hitte C."/>
            <person name="Kim L."/>
            <person name="Koepfli K.P."/>
            <person name="Parker H.G."/>
            <person name="Pollinger J.P."/>
            <person name="Searle S.M."/>
            <person name="Sutter N.B."/>
            <person name="Thomas R."/>
            <person name="Webber C."/>
            <person name="Baldwin J."/>
            <person name="Abebe A."/>
            <person name="Abouelleil A."/>
            <person name="Aftuck L."/>
            <person name="Ait-Zahra M."/>
            <person name="Aldredge T."/>
            <person name="Allen N."/>
            <person name="An P."/>
            <person name="Anderson S."/>
            <person name="Antoine C."/>
            <person name="Arachchi H."/>
            <person name="Aslam A."/>
            <person name="Ayotte L."/>
            <person name="Bachantsang P."/>
            <person name="Barry A."/>
            <person name="Bayul T."/>
            <person name="Benamara M."/>
            <person name="Berlin A."/>
            <person name="Bessette D."/>
            <person name="Blitshteyn B."/>
            <person name="Bloom T."/>
            <person name="Blye J."/>
            <person name="Boguslavskiy L."/>
            <person name="Bonnet C."/>
            <person name="Boukhgalter B."/>
            <person name="Brown A."/>
            <person name="Cahill P."/>
            <person name="Calixte N."/>
            <person name="Camarata J."/>
            <person name="Cheshatsang Y."/>
            <person name="Chu J."/>
            <person name="Citroen M."/>
            <person name="Collymore A."/>
            <person name="Cooke P."/>
            <person name="Dawoe T."/>
            <person name="Daza R."/>
            <person name="Decktor K."/>
            <person name="DeGray S."/>
            <person name="Dhargay N."/>
            <person name="Dooley K."/>
            <person name="Dooley K."/>
            <person name="Dorje P."/>
            <person name="Dorjee K."/>
            <person name="Dorris L."/>
            <person name="Duffey N."/>
            <person name="Dupes A."/>
            <person name="Egbiremolen O."/>
            <person name="Elong R."/>
            <person name="Falk J."/>
            <person name="Farina A."/>
            <person name="Faro S."/>
            <person name="Ferguson D."/>
            <person name="Ferreira P."/>
            <person name="Fisher S."/>
            <person name="FitzGerald M."/>
            <person name="Foley K."/>
            <person name="Foley C."/>
            <person name="Franke A."/>
            <person name="Friedrich D."/>
            <person name="Gage D."/>
            <person name="Garber M."/>
            <person name="Gearin G."/>
            <person name="Giannoukos G."/>
            <person name="Goode T."/>
            <person name="Goyette A."/>
            <person name="Graham J."/>
            <person name="Grandbois E."/>
            <person name="Gyaltsen K."/>
            <person name="Hafez N."/>
            <person name="Hagopian D."/>
            <person name="Hagos B."/>
            <person name="Hall J."/>
            <person name="Healy C."/>
            <person name="Hegarty R."/>
            <person name="Honan T."/>
            <person name="Horn A."/>
            <person name="Houde N."/>
            <person name="Hughes L."/>
            <person name="Hunnicutt L."/>
            <person name="Husby M."/>
            <person name="Jester B."/>
            <person name="Jones C."/>
            <person name="Kamat A."/>
            <person name="Kanga B."/>
            <person name="Kells C."/>
            <person name="Khazanovich D."/>
            <person name="Kieu A.C."/>
            <person name="Kisner P."/>
            <person name="Kumar M."/>
            <person name="Lance K."/>
            <person name="Landers T."/>
            <person name="Lara M."/>
            <person name="Lee W."/>
            <person name="Leger J.P."/>
            <person name="Lennon N."/>
            <person name="Leuper L."/>
            <person name="LeVine S."/>
            <person name="Liu J."/>
            <person name="Liu X."/>
            <person name="Lokyitsang Y."/>
            <person name="Lokyitsang T."/>
            <person name="Lui A."/>
            <person name="Macdonald J."/>
            <person name="Major J."/>
            <person name="Marabella R."/>
            <person name="Maru K."/>
            <person name="Matthews C."/>
            <person name="McDonough S."/>
            <person name="Mehta T."/>
            <person name="Meldrim J."/>
            <person name="Melnikov A."/>
            <person name="Meneus L."/>
            <person name="Mihalev A."/>
            <person name="Mihova T."/>
            <person name="Miller K."/>
            <person name="Mittelman R."/>
            <person name="Mlenga V."/>
            <person name="Mulrain L."/>
            <person name="Munson G."/>
            <person name="Navidi A."/>
            <person name="Naylor J."/>
            <person name="Nguyen T."/>
            <person name="Nguyen N."/>
            <person name="Nguyen C."/>
            <person name="Nguyen T."/>
            <person name="Nicol R."/>
            <person name="Norbu N."/>
            <person name="Norbu C."/>
            <person name="Novod N."/>
            <person name="Nyima T."/>
            <person name="Olandt P."/>
            <person name="O'Neill B."/>
            <person name="O'Neill K."/>
            <person name="Osman S."/>
            <person name="Oyono L."/>
            <person name="Patti C."/>
            <person name="Perrin D."/>
            <person name="Phunkhang P."/>
            <person name="Pierre F."/>
            <person name="Priest M."/>
            <person name="Rachupka A."/>
            <person name="Raghuraman S."/>
            <person name="Rameau R."/>
            <person name="Ray V."/>
            <person name="Raymond C."/>
            <person name="Rege F."/>
            <person name="Rise C."/>
            <person name="Rogers J."/>
            <person name="Rogov P."/>
            <person name="Sahalie J."/>
            <person name="Settipalli S."/>
            <person name="Sharpe T."/>
            <person name="Shea T."/>
            <person name="Sheehan M."/>
            <person name="Sherpa N."/>
            <person name="Shi J."/>
            <person name="Shih D."/>
            <person name="Sloan J."/>
            <person name="Smith C."/>
            <person name="Sparrow T."/>
            <person name="Stalker J."/>
            <person name="Stange-Thomann N."/>
            <person name="Stavropoulos S."/>
            <person name="Stone C."/>
            <person name="Stone S."/>
            <person name="Sykes S."/>
            <person name="Tchuinga P."/>
            <person name="Tenzing P."/>
            <person name="Tesfaye S."/>
            <person name="Thoulutsang D."/>
            <person name="Thoulutsang Y."/>
            <person name="Topham K."/>
            <person name="Topping I."/>
            <person name="Tsamla T."/>
            <person name="Vassiliev H."/>
            <person name="Venkataraman V."/>
            <person name="Vo A."/>
            <person name="Wangchuk T."/>
            <person name="Wangdi T."/>
            <person name="Weiand M."/>
            <person name="Wilkinson J."/>
            <person name="Wilson A."/>
            <person name="Yadav S."/>
            <person name="Yang S."/>
            <person name="Yang X."/>
            <person name="Young G."/>
            <person name="Yu Q."/>
            <person name="Zainoun J."/>
            <person name="Zembek L."/>
            <person name="Zimmer A."/>
            <person name="Lander E.S."/>
        </authorList>
    </citation>
    <scope>NUCLEOTIDE SEQUENCE [LARGE SCALE GENOMIC DNA]</scope>
    <source>
        <strain evidence="2">Boxer</strain>
    </source>
</reference>
<feature type="compositionally biased region" description="Basic and acidic residues" evidence="1">
    <location>
        <begin position="310"/>
        <end position="329"/>
    </location>
</feature>
<feature type="compositionally biased region" description="Low complexity" evidence="1">
    <location>
        <begin position="275"/>
        <end position="284"/>
    </location>
</feature>
<feature type="region of interest" description="Disordered" evidence="1">
    <location>
        <begin position="104"/>
        <end position="133"/>
    </location>
</feature>
<dbReference type="Ensembl" id="ENSCAFT00000109067.1">
    <property type="protein sequence ID" value="ENSCAFP00000068610.1"/>
    <property type="gene ID" value="ENSCAFG00000050664.1"/>
</dbReference>
<evidence type="ECO:0000256" key="1">
    <source>
        <dbReference type="SAM" id="MobiDB-lite"/>
    </source>
</evidence>